<accession>A0ABT9V2A9</accession>
<proteinExistence type="predicted"/>
<keyword evidence="1" id="KW-1133">Transmembrane helix</keyword>
<evidence type="ECO:0000313" key="2">
    <source>
        <dbReference type="EMBL" id="MDQ0155094.1"/>
    </source>
</evidence>
<dbReference type="EMBL" id="JAUSTU010000005">
    <property type="protein sequence ID" value="MDQ0155094.1"/>
    <property type="molecule type" value="Genomic_DNA"/>
</dbReference>
<evidence type="ECO:0000313" key="3">
    <source>
        <dbReference type="Proteomes" id="UP001231362"/>
    </source>
</evidence>
<keyword evidence="1" id="KW-0472">Membrane</keyword>
<dbReference type="RefSeq" id="WP_307149667.1">
    <property type="nucleotide sequence ID" value="NZ_JAUSTU010000005.1"/>
</dbReference>
<organism evidence="2 3">
    <name type="scientific">Anoxybacillus andreesenii</name>
    <dbReference type="NCBI Taxonomy" id="1325932"/>
    <lineage>
        <taxon>Bacteria</taxon>
        <taxon>Bacillati</taxon>
        <taxon>Bacillota</taxon>
        <taxon>Bacilli</taxon>
        <taxon>Bacillales</taxon>
        <taxon>Anoxybacillaceae</taxon>
        <taxon>Anoxybacillus</taxon>
    </lineage>
</organism>
<dbReference type="Proteomes" id="UP001231362">
    <property type="component" value="Unassembled WGS sequence"/>
</dbReference>
<comment type="caution">
    <text evidence="2">The sequence shown here is derived from an EMBL/GenBank/DDBJ whole genome shotgun (WGS) entry which is preliminary data.</text>
</comment>
<name>A0ABT9V2A9_9BACL</name>
<protein>
    <submittedName>
        <fullName evidence="2">Uncharacterized protein</fullName>
    </submittedName>
</protein>
<gene>
    <name evidence="2" type="ORF">J2S07_001398</name>
</gene>
<sequence>MKLALLIMLAAALFVLFGCGYYLGVIKEKFGRNWLYAVPITIAILMFNIVLAIYELSKTARWQ</sequence>
<reference evidence="2 3" key="1">
    <citation type="submission" date="2023-07" db="EMBL/GenBank/DDBJ databases">
        <title>Genomic Encyclopedia of Type Strains, Phase IV (KMG-IV): sequencing the most valuable type-strain genomes for metagenomic binning, comparative biology and taxonomic classification.</title>
        <authorList>
            <person name="Goeker M."/>
        </authorList>
    </citation>
    <scope>NUCLEOTIDE SEQUENCE [LARGE SCALE GENOMIC DNA]</scope>
    <source>
        <strain evidence="2 3">DSM 23948</strain>
    </source>
</reference>
<keyword evidence="1" id="KW-0812">Transmembrane</keyword>
<feature type="transmembrane region" description="Helical" evidence="1">
    <location>
        <begin position="34"/>
        <end position="54"/>
    </location>
</feature>
<evidence type="ECO:0000256" key="1">
    <source>
        <dbReference type="SAM" id="Phobius"/>
    </source>
</evidence>
<dbReference type="PROSITE" id="PS51257">
    <property type="entry name" value="PROKAR_LIPOPROTEIN"/>
    <property type="match status" value="1"/>
</dbReference>
<keyword evidence="3" id="KW-1185">Reference proteome</keyword>